<dbReference type="AlphaFoldDB" id="A0A2P7EGI2"/>
<proteinExistence type="predicted"/>
<dbReference type="EMBL" id="PXVC01000008">
    <property type="protein sequence ID" value="PSI02327.1"/>
    <property type="molecule type" value="Genomic_DNA"/>
</dbReference>
<organism evidence="1 2">
    <name type="scientific">Synechococcus lacustris str. Tous</name>
    <dbReference type="NCBI Taxonomy" id="1910958"/>
    <lineage>
        <taxon>Bacteria</taxon>
        <taxon>Bacillati</taxon>
        <taxon>Cyanobacteriota</taxon>
        <taxon>Cyanophyceae</taxon>
        <taxon>Synechococcales</taxon>
        <taxon>Synechococcaceae</taxon>
        <taxon>Synechococcus</taxon>
    </lineage>
</organism>
<name>A0A2P7EGI2_9SYNE</name>
<dbReference type="Proteomes" id="UP000240206">
    <property type="component" value="Unassembled WGS sequence"/>
</dbReference>
<protein>
    <submittedName>
        <fullName evidence="1">Uncharacterized protein</fullName>
    </submittedName>
</protein>
<accession>A0A2P7EGI2</accession>
<sequence length="69" mass="7653">MEEAIWVTDGFTWHATSVGIAALCTDKTIPNQPPFEQALKEGLGVGIDLSREEREFHQVSQGLVLLFHS</sequence>
<reference evidence="2" key="1">
    <citation type="submission" date="2018-03" db="EMBL/GenBank/DDBJ databases">
        <title>Ecological and genomic features of two cosmopolitan and abundant freshwater picocyanobacteria.</title>
        <authorList>
            <person name="Cabello-Yeves P.J."/>
            <person name="Picazo A."/>
            <person name="Camacho A."/>
            <person name="Callieri C."/>
            <person name="Rosselli R."/>
            <person name="Roda-Garcia J."/>
            <person name="Coutinho F.H."/>
            <person name="Rodriguez-Valera F."/>
        </authorList>
    </citation>
    <scope>NUCLEOTIDE SEQUENCE [LARGE SCALE GENOMIC DNA]</scope>
    <source>
        <strain evidence="2">Tous</strain>
    </source>
</reference>
<gene>
    <name evidence="1" type="ORF">C7K08_03520</name>
</gene>
<evidence type="ECO:0000313" key="2">
    <source>
        <dbReference type="Proteomes" id="UP000240206"/>
    </source>
</evidence>
<evidence type="ECO:0000313" key="1">
    <source>
        <dbReference type="EMBL" id="PSI02327.1"/>
    </source>
</evidence>
<comment type="caution">
    <text evidence="1">The sequence shown here is derived from an EMBL/GenBank/DDBJ whole genome shotgun (WGS) entry which is preliminary data.</text>
</comment>
<keyword evidence="2" id="KW-1185">Reference proteome</keyword>
<dbReference type="STRING" id="1910958.BTM30_04735"/>